<evidence type="ECO:0000256" key="6">
    <source>
        <dbReference type="ARBA" id="ARBA00022833"/>
    </source>
</evidence>
<evidence type="ECO:0000256" key="5">
    <source>
        <dbReference type="ARBA" id="ARBA00022801"/>
    </source>
</evidence>
<organism evidence="12 13">
    <name type="scientific">Tetradesmus obliquus</name>
    <name type="common">Green alga</name>
    <name type="synonym">Acutodesmus obliquus</name>
    <dbReference type="NCBI Taxonomy" id="3088"/>
    <lineage>
        <taxon>Eukaryota</taxon>
        <taxon>Viridiplantae</taxon>
        <taxon>Chlorophyta</taxon>
        <taxon>core chlorophytes</taxon>
        <taxon>Chlorophyceae</taxon>
        <taxon>CS clade</taxon>
        <taxon>Sphaeropleales</taxon>
        <taxon>Scenedesmaceae</taxon>
        <taxon>Tetradesmus</taxon>
    </lineage>
</organism>
<feature type="compositionally biased region" description="Low complexity" evidence="9">
    <location>
        <begin position="93"/>
        <end position="104"/>
    </location>
</feature>
<dbReference type="STRING" id="3088.A0A383W5Z2"/>
<dbReference type="PANTHER" id="PTHR47466">
    <property type="match status" value="1"/>
</dbReference>
<evidence type="ECO:0000256" key="9">
    <source>
        <dbReference type="SAM" id="MobiDB-lite"/>
    </source>
</evidence>
<evidence type="ECO:0000256" key="4">
    <source>
        <dbReference type="ARBA" id="ARBA00022729"/>
    </source>
</evidence>
<dbReference type="CDD" id="cd04275">
    <property type="entry name" value="ZnMc_pappalysin_like"/>
    <property type="match status" value="1"/>
</dbReference>
<evidence type="ECO:0000256" key="3">
    <source>
        <dbReference type="ARBA" id="ARBA00022723"/>
    </source>
</evidence>
<evidence type="ECO:0000256" key="7">
    <source>
        <dbReference type="ARBA" id="ARBA00023049"/>
    </source>
</evidence>
<dbReference type="AlphaFoldDB" id="A0A383W5Z2"/>
<comment type="similarity">
    <text evidence="1">Belongs to the peptidase M43B family.</text>
</comment>
<name>A0A383W5Z2_TETOB</name>
<dbReference type="PROSITE" id="PS51257">
    <property type="entry name" value="PROKAR_LIPOPROTEIN"/>
    <property type="match status" value="1"/>
</dbReference>
<evidence type="ECO:0000256" key="10">
    <source>
        <dbReference type="SAM" id="SignalP"/>
    </source>
</evidence>
<dbReference type="SUPFAM" id="SSF55486">
    <property type="entry name" value="Metalloproteases ('zincins'), catalytic domain"/>
    <property type="match status" value="1"/>
</dbReference>
<dbReference type="Pfam" id="PF05572">
    <property type="entry name" value="Peptidase_M43"/>
    <property type="match status" value="1"/>
</dbReference>
<protein>
    <recommendedName>
        <fullName evidence="11">Peptidase M43 pregnancy-associated plasma-A domain-containing protein</fullName>
    </recommendedName>
</protein>
<evidence type="ECO:0000259" key="11">
    <source>
        <dbReference type="Pfam" id="PF05572"/>
    </source>
</evidence>
<evidence type="ECO:0000256" key="2">
    <source>
        <dbReference type="ARBA" id="ARBA00022670"/>
    </source>
</evidence>
<gene>
    <name evidence="12" type="ORF">BQ4739_LOCUS12793</name>
</gene>
<dbReference type="InterPro" id="IPR008754">
    <property type="entry name" value="Peptidase_M43"/>
</dbReference>
<keyword evidence="7" id="KW-0482">Metalloprotease</keyword>
<sequence length="389" mass="42405">MSFSRLASLALLIAFSTAACRACQQQTHTPQLQPWDKLAGSANGRRRSLLSLKARRCATESPHPNTRQQLQHQQHAALSAQEAARRPVTDTRSSSSSSSSSSASPGHSRPAAARQRMSALQAAGPQEQQQQQQQQQRQQQQQQQQQQQEPWTHTIPVPIHIISVVDNDGIGFGDVDDALVQRQISILNAAYAAPEAAAQSGVQLQFKAVNISRSTTSPDKDMCDPRSERKLKAKLRTGGADVLNLYITDLSPCGVYGWSTWPWDIQEKGLENDGVVVHYDTLPGGQTLQYNRGATAVHEIGHFLGLYHTFENGCASPGDEVADTPACTAPIDETCSTALQAARDSCPNSPGVDPSSNFMSYSVDSCLKSFTPGQLRRVEKMWRLYRAAG</sequence>
<dbReference type="Proteomes" id="UP000256970">
    <property type="component" value="Unassembled WGS sequence"/>
</dbReference>
<evidence type="ECO:0000313" key="13">
    <source>
        <dbReference type="Proteomes" id="UP000256970"/>
    </source>
</evidence>
<keyword evidence="2" id="KW-0645">Protease</keyword>
<feature type="compositionally biased region" description="Low complexity" evidence="9">
    <location>
        <begin position="126"/>
        <end position="148"/>
    </location>
</feature>
<evidence type="ECO:0000256" key="8">
    <source>
        <dbReference type="ARBA" id="ARBA00023157"/>
    </source>
</evidence>
<feature type="compositionally biased region" description="Low complexity" evidence="9">
    <location>
        <begin position="68"/>
        <end position="82"/>
    </location>
</feature>
<keyword evidence="8" id="KW-1015">Disulfide bond</keyword>
<keyword evidence="6" id="KW-0862">Zinc</keyword>
<dbReference type="GO" id="GO:0046872">
    <property type="term" value="F:metal ion binding"/>
    <property type="evidence" value="ECO:0007669"/>
    <property type="project" value="UniProtKB-KW"/>
</dbReference>
<keyword evidence="4 10" id="KW-0732">Signal</keyword>
<feature type="region of interest" description="Disordered" evidence="9">
    <location>
        <begin position="58"/>
        <end position="150"/>
    </location>
</feature>
<evidence type="ECO:0000313" key="12">
    <source>
        <dbReference type="EMBL" id="SZX72640.1"/>
    </source>
</evidence>
<dbReference type="GO" id="GO:0006508">
    <property type="term" value="P:proteolysis"/>
    <property type="evidence" value="ECO:0007669"/>
    <property type="project" value="UniProtKB-KW"/>
</dbReference>
<dbReference type="EMBL" id="FNXT01001144">
    <property type="protein sequence ID" value="SZX72640.1"/>
    <property type="molecule type" value="Genomic_DNA"/>
</dbReference>
<keyword evidence="3" id="KW-0479">Metal-binding</keyword>
<dbReference type="GO" id="GO:0008237">
    <property type="term" value="F:metallopeptidase activity"/>
    <property type="evidence" value="ECO:0007669"/>
    <property type="project" value="UniProtKB-KW"/>
</dbReference>
<dbReference type="PANTHER" id="PTHR47466:SF1">
    <property type="entry name" value="METALLOPROTEASE MEP1 (AFU_ORTHOLOGUE AFUA_1G07730)-RELATED"/>
    <property type="match status" value="1"/>
</dbReference>
<keyword evidence="13" id="KW-1185">Reference proteome</keyword>
<feature type="chain" id="PRO_5016599394" description="Peptidase M43 pregnancy-associated plasma-A domain-containing protein" evidence="10">
    <location>
        <begin position="23"/>
        <end position="389"/>
    </location>
</feature>
<proteinExistence type="inferred from homology"/>
<feature type="domain" description="Peptidase M43 pregnancy-associated plasma-A" evidence="11">
    <location>
        <begin position="243"/>
        <end position="380"/>
    </location>
</feature>
<evidence type="ECO:0000256" key="1">
    <source>
        <dbReference type="ARBA" id="ARBA00008721"/>
    </source>
</evidence>
<reference evidence="12 13" key="1">
    <citation type="submission" date="2016-10" db="EMBL/GenBank/DDBJ databases">
        <authorList>
            <person name="Cai Z."/>
        </authorList>
    </citation>
    <scope>NUCLEOTIDE SEQUENCE [LARGE SCALE GENOMIC DNA]</scope>
</reference>
<feature type="signal peptide" evidence="10">
    <location>
        <begin position="1"/>
        <end position="22"/>
    </location>
</feature>
<dbReference type="InterPro" id="IPR024079">
    <property type="entry name" value="MetalloPept_cat_dom_sf"/>
</dbReference>
<keyword evidence="5" id="KW-0378">Hydrolase</keyword>
<accession>A0A383W5Z2</accession>
<dbReference type="Gene3D" id="3.40.390.10">
    <property type="entry name" value="Collagenase (Catalytic Domain)"/>
    <property type="match status" value="1"/>
</dbReference>